<keyword evidence="8" id="KW-0804">Transcription</keyword>
<evidence type="ECO:0000259" key="13">
    <source>
        <dbReference type="Pfam" id="PF10099"/>
    </source>
</evidence>
<feature type="compositionally biased region" description="Basic and acidic residues" evidence="11">
    <location>
        <begin position="90"/>
        <end position="101"/>
    </location>
</feature>
<evidence type="ECO:0000256" key="4">
    <source>
        <dbReference type="ARBA" id="ARBA00022692"/>
    </source>
</evidence>
<keyword evidence="7 12" id="KW-0472">Membrane</keyword>
<keyword evidence="15" id="KW-1185">Reference proteome</keyword>
<comment type="subcellular location">
    <subcellularLocation>
        <location evidence="2">Cell membrane</location>
    </subcellularLocation>
    <subcellularLocation>
        <location evidence="1">Membrane</location>
        <topology evidence="1">Single-pass membrane protein</topology>
    </subcellularLocation>
</comment>
<dbReference type="Pfam" id="PF10099">
    <property type="entry name" value="RskA_C"/>
    <property type="match status" value="1"/>
</dbReference>
<dbReference type="GO" id="GO:0006417">
    <property type="term" value="P:regulation of translation"/>
    <property type="evidence" value="ECO:0007669"/>
    <property type="project" value="TreeGrafter"/>
</dbReference>
<dbReference type="OrthoDB" id="153510at2"/>
<evidence type="ECO:0000256" key="9">
    <source>
        <dbReference type="ARBA" id="ARBA00029829"/>
    </source>
</evidence>
<evidence type="ECO:0000256" key="12">
    <source>
        <dbReference type="SAM" id="Phobius"/>
    </source>
</evidence>
<evidence type="ECO:0000256" key="10">
    <source>
        <dbReference type="ARBA" id="ARBA00030803"/>
    </source>
</evidence>
<dbReference type="Gene3D" id="1.10.10.1320">
    <property type="entry name" value="Anti-sigma factor, zinc-finger domain"/>
    <property type="match status" value="1"/>
</dbReference>
<organism evidence="14 15">
    <name type="scientific">Barrientosiimonas humi</name>
    <dbReference type="NCBI Taxonomy" id="999931"/>
    <lineage>
        <taxon>Bacteria</taxon>
        <taxon>Bacillati</taxon>
        <taxon>Actinomycetota</taxon>
        <taxon>Actinomycetes</taxon>
        <taxon>Micrococcales</taxon>
        <taxon>Dermacoccaceae</taxon>
        <taxon>Barrientosiimonas</taxon>
    </lineage>
</organism>
<evidence type="ECO:0000256" key="1">
    <source>
        <dbReference type="ARBA" id="ARBA00004167"/>
    </source>
</evidence>
<evidence type="ECO:0000313" key="14">
    <source>
        <dbReference type="EMBL" id="TQL34753.1"/>
    </source>
</evidence>
<dbReference type="RefSeq" id="WP_142007112.1">
    <property type="nucleotide sequence ID" value="NZ_CAJTBP010000001.1"/>
</dbReference>
<evidence type="ECO:0000256" key="5">
    <source>
        <dbReference type="ARBA" id="ARBA00022989"/>
    </source>
</evidence>
<dbReference type="InterPro" id="IPR041916">
    <property type="entry name" value="Anti_sigma_zinc_sf"/>
</dbReference>
<keyword evidence="3" id="KW-1003">Cell membrane</keyword>
<dbReference type="GO" id="GO:0016989">
    <property type="term" value="F:sigma factor antagonist activity"/>
    <property type="evidence" value="ECO:0007669"/>
    <property type="project" value="TreeGrafter"/>
</dbReference>
<evidence type="ECO:0000256" key="11">
    <source>
        <dbReference type="SAM" id="MobiDB-lite"/>
    </source>
</evidence>
<dbReference type="AlphaFoldDB" id="A0A542XG00"/>
<name>A0A542XG00_9MICO</name>
<protein>
    <recommendedName>
        <fullName evidence="10">Regulator of SigK</fullName>
    </recommendedName>
    <alternativeName>
        <fullName evidence="9">Sigma-K anti-sigma factor RskA</fullName>
    </alternativeName>
</protein>
<evidence type="ECO:0000256" key="6">
    <source>
        <dbReference type="ARBA" id="ARBA00023015"/>
    </source>
</evidence>
<keyword evidence="5 12" id="KW-1133">Transmembrane helix</keyword>
<accession>A0A542XG00</accession>
<evidence type="ECO:0000256" key="3">
    <source>
        <dbReference type="ARBA" id="ARBA00022475"/>
    </source>
</evidence>
<dbReference type="InterPro" id="IPR051474">
    <property type="entry name" value="Anti-sigma-K/W_factor"/>
</dbReference>
<dbReference type="PANTHER" id="PTHR37461">
    <property type="entry name" value="ANTI-SIGMA-K FACTOR RSKA"/>
    <property type="match status" value="1"/>
</dbReference>
<evidence type="ECO:0000256" key="2">
    <source>
        <dbReference type="ARBA" id="ARBA00004236"/>
    </source>
</evidence>
<dbReference type="EMBL" id="VFOK01000001">
    <property type="protein sequence ID" value="TQL34753.1"/>
    <property type="molecule type" value="Genomic_DNA"/>
</dbReference>
<proteinExistence type="predicted"/>
<feature type="region of interest" description="Disordered" evidence="11">
    <location>
        <begin position="70"/>
        <end position="101"/>
    </location>
</feature>
<reference evidence="14 15" key="1">
    <citation type="submission" date="2019-06" db="EMBL/GenBank/DDBJ databases">
        <title>Sequencing the genomes of 1000 actinobacteria strains.</title>
        <authorList>
            <person name="Klenk H.-P."/>
        </authorList>
    </citation>
    <scope>NUCLEOTIDE SEQUENCE [LARGE SCALE GENOMIC DNA]</scope>
    <source>
        <strain evidence="14 15">DSM 24617</strain>
    </source>
</reference>
<evidence type="ECO:0000313" key="15">
    <source>
        <dbReference type="Proteomes" id="UP000318336"/>
    </source>
</evidence>
<evidence type="ECO:0000256" key="8">
    <source>
        <dbReference type="ARBA" id="ARBA00023163"/>
    </source>
</evidence>
<evidence type="ECO:0000256" key="7">
    <source>
        <dbReference type="ARBA" id="ARBA00023136"/>
    </source>
</evidence>
<gene>
    <name evidence="14" type="ORF">FB554_2932</name>
</gene>
<dbReference type="PANTHER" id="PTHR37461:SF1">
    <property type="entry name" value="ANTI-SIGMA-K FACTOR RSKA"/>
    <property type="match status" value="1"/>
</dbReference>
<keyword evidence="6" id="KW-0805">Transcription regulation</keyword>
<feature type="transmembrane region" description="Helical" evidence="12">
    <location>
        <begin position="111"/>
        <end position="132"/>
    </location>
</feature>
<comment type="caution">
    <text evidence="14">The sequence shown here is derived from an EMBL/GenBank/DDBJ whole genome shotgun (WGS) entry which is preliminary data.</text>
</comment>
<dbReference type="Proteomes" id="UP000318336">
    <property type="component" value="Unassembled WGS sequence"/>
</dbReference>
<sequence>MNAADTYQLLGAYAVDALDDTERAEVERYLEAHPDDRAEMHSLRDAAADLSLLTETAPPARLRASVLDEVRRTRPLPPEGSASADVEPTEDVRPEQPRDELAARRRRRAPWLLGAAAAAAVAIGGVGVWSPWDDAPGPTQTAISQITEAPDAQEYTLRMDGGSVTIYRSESQSRAALRSTTLPNAPEGRAYQMWLQHADGSMVSAGLVPRASDGTVTMMLSGDVAQAVGAGMTVEPAGGSRQPTSEPLGIVEFR</sequence>
<dbReference type="InterPro" id="IPR018764">
    <property type="entry name" value="RskA_C"/>
</dbReference>
<feature type="domain" description="Anti-sigma K factor RskA C-terminal" evidence="13">
    <location>
        <begin position="115"/>
        <end position="247"/>
    </location>
</feature>
<dbReference type="GO" id="GO:0005886">
    <property type="term" value="C:plasma membrane"/>
    <property type="evidence" value="ECO:0007669"/>
    <property type="project" value="UniProtKB-SubCell"/>
</dbReference>
<keyword evidence="4 12" id="KW-0812">Transmembrane</keyword>